<reference evidence="2 3" key="1">
    <citation type="submission" date="2019-07" db="EMBL/GenBank/DDBJ databases">
        <title>Annotation for the trematode Paragonimus westermani.</title>
        <authorList>
            <person name="Choi Y.-J."/>
        </authorList>
    </citation>
    <scope>NUCLEOTIDE SEQUENCE [LARGE SCALE GENOMIC DNA]</scope>
    <source>
        <strain evidence="2">180907_Pwestermani</strain>
    </source>
</reference>
<feature type="compositionally biased region" description="Polar residues" evidence="1">
    <location>
        <begin position="575"/>
        <end position="603"/>
    </location>
</feature>
<feature type="compositionally biased region" description="Polar residues" evidence="1">
    <location>
        <begin position="437"/>
        <end position="453"/>
    </location>
</feature>
<proteinExistence type="predicted"/>
<feature type="region of interest" description="Disordered" evidence="1">
    <location>
        <begin position="555"/>
        <end position="683"/>
    </location>
</feature>
<feature type="compositionally biased region" description="Polar residues" evidence="1">
    <location>
        <begin position="640"/>
        <end position="651"/>
    </location>
</feature>
<keyword evidence="3" id="KW-1185">Reference proteome</keyword>
<organism evidence="2 3">
    <name type="scientific">Paragonimus westermani</name>
    <dbReference type="NCBI Taxonomy" id="34504"/>
    <lineage>
        <taxon>Eukaryota</taxon>
        <taxon>Metazoa</taxon>
        <taxon>Spiralia</taxon>
        <taxon>Lophotrochozoa</taxon>
        <taxon>Platyhelminthes</taxon>
        <taxon>Trematoda</taxon>
        <taxon>Digenea</taxon>
        <taxon>Plagiorchiida</taxon>
        <taxon>Troglotremata</taxon>
        <taxon>Troglotrematidae</taxon>
        <taxon>Paragonimus</taxon>
    </lineage>
</organism>
<name>A0A8T0DJ54_9TREM</name>
<dbReference type="Proteomes" id="UP000699462">
    <property type="component" value="Unassembled WGS sequence"/>
</dbReference>
<dbReference type="OrthoDB" id="6275016at2759"/>
<sequence length="915" mass="100020">MSVENPSCAHPLLPNSISWCGQLPNCQQPSSNVPQLDSTHQSSRSWARSKRISLGCIEFRTTHSGRGRSPRPKSTCSKLETSNTGTSETHLSQPAAMNSGTGIVAVASAGSDICHGNTLYKSSRSNKARSGADALLRRLRMRSSAKPRSQTPNECRSNNAAPAFTAVTRSSSAPRPCASSNNDEDAQLNSVFTGRPLRMHLDATERSTLSLKSAPELADGDSSFELSPMSTQNGRKSAGFAELMTQSFIPSRPVDLNMCGPLCFENTCVKASEQFCSSRLAHATWEPSWDNTLHRPLCRPLSQPTCACKSHSVHSMGSDWSYTLPTAHTFHYPRPTFGSSICGHPSRVGTRPQPETLPFVSHQHPQPFPLPQYAYPPPGHGKLNTAYWSRQDNPPRSPPLNTNLPSNVSQFVRSAVTADQLNEANPTRSCDIDTVRGTPSNSTPVQWSDIPQNPYRQVEPHLGSNAFTLNRCSMMCCQNQPIPNYVHTCPLRPIAPRCYPKCNNLPLNSDAQHHYSHQNRSGDWVDVPHRNVASPGSRMLDGKLTYAVNTATTRPDSLLSSSSLTADSSLSDSTPNSCSSRDSALGSTIQQNVSERHTQNNLIAPSALESSGIKPLREPTESCRPTPNYYHHTSAAPRATSRTYPTPTQPSLPYELKLPPTPSRQYWSPPNPENGTSVHRPSQRLRMERKHSVYVNSAICPLPEHPSDHSRTSTSRMSPPASWTQLLPYRVSTVPQNLSERLKKSETLPNDVWIHAQQSSNAPEVRTLTGSHSHAEDLGMVSTNGPRSPPPRPPMRTTSQKLTQVNHPGLPANAEQNSRGSTLGNHNPAWLSGGQTRAGKVEHVQNTRTDSSPVLCRYSQLYSLPFNPKLVRQTPHTTVHPQSTVTGITAACLGGSGEATSDICDMRMERLDLAS</sequence>
<comment type="caution">
    <text evidence="2">The sequence shown here is derived from an EMBL/GenBank/DDBJ whole genome shotgun (WGS) entry which is preliminary data.</text>
</comment>
<feature type="region of interest" description="Disordered" evidence="1">
    <location>
        <begin position="760"/>
        <end position="797"/>
    </location>
</feature>
<gene>
    <name evidence="2" type="ORF">P879_01819</name>
</gene>
<feature type="region of interest" description="Disordered" evidence="1">
    <location>
        <begin position="61"/>
        <end position="96"/>
    </location>
</feature>
<feature type="compositionally biased region" description="Polar residues" evidence="1">
    <location>
        <begin position="712"/>
        <end position="721"/>
    </location>
</feature>
<feature type="compositionally biased region" description="Low complexity" evidence="1">
    <location>
        <begin position="169"/>
        <end position="181"/>
    </location>
</feature>
<feature type="region of interest" description="Disordered" evidence="1">
    <location>
        <begin position="426"/>
        <end position="453"/>
    </location>
</feature>
<dbReference type="AlphaFoldDB" id="A0A8T0DJ54"/>
<accession>A0A8T0DJ54</accession>
<dbReference type="EMBL" id="JTDF01003957">
    <property type="protein sequence ID" value="KAF8567346.1"/>
    <property type="molecule type" value="Genomic_DNA"/>
</dbReference>
<feature type="region of interest" description="Disordered" evidence="1">
    <location>
        <begin position="513"/>
        <end position="538"/>
    </location>
</feature>
<protein>
    <submittedName>
        <fullName evidence="2">Uncharacterized protein</fullName>
    </submittedName>
</protein>
<feature type="region of interest" description="Disordered" evidence="1">
    <location>
        <begin position="166"/>
        <end position="185"/>
    </location>
</feature>
<feature type="compositionally biased region" description="Polar residues" evidence="1">
    <location>
        <begin position="72"/>
        <end position="96"/>
    </location>
</feature>
<feature type="region of interest" description="Disordered" evidence="1">
    <location>
        <begin position="699"/>
        <end position="721"/>
    </location>
</feature>
<feature type="compositionally biased region" description="Polar residues" evidence="1">
    <location>
        <begin position="760"/>
        <end position="772"/>
    </location>
</feature>
<feature type="compositionally biased region" description="Polar residues" evidence="1">
    <location>
        <begin position="663"/>
        <end position="680"/>
    </location>
</feature>
<evidence type="ECO:0000313" key="3">
    <source>
        <dbReference type="Proteomes" id="UP000699462"/>
    </source>
</evidence>
<evidence type="ECO:0000256" key="1">
    <source>
        <dbReference type="SAM" id="MobiDB-lite"/>
    </source>
</evidence>
<feature type="compositionally biased region" description="Low complexity" evidence="1">
    <location>
        <begin position="556"/>
        <end position="574"/>
    </location>
</feature>
<evidence type="ECO:0000313" key="2">
    <source>
        <dbReference type="EMBL" id="KAF8567346.1"/>
    </source>
</evidence>